<evidence type="ECO:0000313" key="2">
    <source>
        <dbReference type="EMBL" id="SFJ84259.1"/>
    </source>
</evidence>
<evidence type="ECO:0000256" key="1">
    <source>
        <dbReference type="SAM" id="Phobius"/>
    </source>
</evidence>
<organism evidence="2 3">
    <name type="scientific">Brevibacillus centrosporus</name>
    <dbReference type="NCBI Taxonomy" id="54910"/>
    <lineage>
        <taxon>Bacteria</taxon>
        <taxon>Bacillati</taxon>
        <taxon>Bacillota</taxon>
        <taxon>Bacilli</taxon>
        <taxon>Bacillales</taxon>
        <taxon>Paenibacillaceae</taxon>
        <taxon>Brevibacillus</taxon>
    </lineage>
</organism>
<proteinExistence type="predicted"/>
<feature type="transmembrane region" description="Helical" evidence="1">
    <location>
        <begin position="44"/>
        <end position="62"/>
    </location>
</feature>
<dbReference type="RefSeq" id="WP_092268254.1">
    <property type="nucleotide sequence ID" value="NZ_BJOE01000029.1"/>
</dbReference>
<dbReference type="EMBL" id="FORT01000006">
    <property type="protein sequence ID" value="SFJ84259.1"/>
    <property type="molecule type" value="Genomic_DNA"/>
</dbReference>
<dbReference type="STRING" id="1884381.SAMN05518846_10638"/>
<dbReference type="InterPro" id="IPR009526">
    <property type="entry name" value="DUF1146"/>
</dbReference>
<dbReference type="Proteomes" id="UP000198915">
    <property type="component" value="Unassembled WGS sequence"/>
</dbReference>
<protein>
    <submittedName>
        <fullName evidence="2">Conserved hypothetical integral membrane protein</fullName>
    </submittedName>
</protein>
<name>A0A1I3UNH6_9BACL</name>
<keyword evidence="1" id="KW-1133">Transmembrane helix</keyword>
<accession>A0A1I3UNH6</accession>
<dbReference type="NCBIfam" id="TIGR02327">
    <property type="entry name" value="int_mem_ywzB"/>
    <property type="match status" value="1"/>
</dbReference>
<dbReference type="Pfam" id="PF06612">
    <property type="entry name" value="DUF1146"/>
    <property type="match status" value="1"/>
</dbReference>
<feature type="transmembrane region" description="Helical" evidence="1">
    <location>
        <begin position="6"/>
        <end position="23"/>
    </location>
</feature>
<keyword evidence="1" id="KW-0812">Transmembrane</keyword>
<gene>
    <name evidence="2" type="ORF">SAMN05518846_10638</name>
</gene>
<keyword evidence="1" id="KW-0472">Membrane</keyword>
<reference evidence="3" key="1">
    <citation type="submission" date="2016-10" db="EMBL/GenBank/DDBJ databases">
        <authorList>
            <person name="Varghese N."/>
            <person name="Submissions S."/>
        </authorList>
    </citation>
    <scope>NUCLEOTIDE SEQUENCE [LARGE SCALE GENOMIC DNA]</scope>
    <source>
        <strain evidence="3">OK042</strain>
    </source>
</reference>
<sequence length="76" mass="8760">MPQEIYGFVSIIVTIVFIGLAWWSLQSLRFEKIVKKPNSAQAKLLQILLSVVVGYEISRFFLDYLGWSLAFGNMFQ</sequence>
<dbReference type="AlphaFoldDB" id="A0A1I3UNH6"/>
<keyword evidence="3" id="KW-1185">Reference proteome</keyword>
<evidence type="ECO:0000313" key="3">
    <source>
        <dbReference type="Proteomes" id="UP000198915"/>
    </source>
</evidence>